<name>A0A5B9NAP5_9CAUD</name>
<gene>
    <name evidence="2" type="primary">4L372D_027</name>
    <name evidence="1" type="synonym">4L372D_020</name>
    <name evidence="3" type="synonym">4L372D_244</name>
</gene>
<organism evidence="2 4">
    <name type="scientific">Aeromonas phage 4L372D</name>
    <dbReference type="NCBI Taxonomy" id="2588518"/>
    <lineage>
        <taxon>Viruses</taxon>
        <taxon>Duplodnaviria</taxon>
        <taxon>Heunggongvirae</taxon>
        <taxon>Uroviricota</taxon>
        <taxon>Caudoviricetes</taxon>
        <taxon>Plateaulakevirus</taxon>
        <taxon>Plateaulakevirus pv4L372D</taxon>
    </lineage>
</organism>
<accession>A0A5B9NAP5</accession>
<reference evidence="2 4" key="1">
    <citation type="submission" date="2019-04" db="EMBL/GenBank/DDBJ databases">
        <title>Nine Novel Phages from a Plateau Lake in Southwest China Provide Insights into Aeromonas Phage Diversity.</title>
        <authorList>
            <person name="Xiao W."/>
            <person name="Bai M."/>
            <person name="Wang Y."/>
            <person name="Cui X."/>
        </authorList>
    </citation>
    <scope>NUCLEOTIDE SEQUENCE [LARGE SCALE GENOMIC DNA]</scope>
</reference>
<dbReference type="EMBL" id="MK813939">
    <property type="protein sequence ID" value="QEG08708.1"/>
    <property type="molecule type" value="Genomic_DNA"/>
</dbReference>
<keyword evidence="4" id="KW-1185">Reference proteome</keyword>
<dbReference type="KEGG" id="vg:55616945"/>
<evidence type="ECO:0000313" key="4">
    <source>
        <dbReference type="Proteomes" id="UP000323739"/>
    </source>
</evidence>
<sequence>MEIEVYKTMIVGSYRVYIGEKEYWATPSENQVRCGKRMMAESTKIHKQIMNAVNNFMENQKVN</sequence>
<evidence type="ECO:0000313" key="2">
    <source>
        <dbReference type="EMBL" id="QEG08491.1"/>
    </source>
</evidence>
<evidence type="ECO:0000313" key="1">
    <source>
        <dbReference type="EMBL" id="QEG08484.1"/>
    </source>
</evidence>
<dbReference type="EMBL" id="MK813939">
    <property type="protein sequence ID" value="QEG08491.1"/>
    <property type="molecule type" value="Genomic_DNA"/>
</dbReference>
<dbReference type="Proteomes" id="UP000323739">
    <property type="component" value="Segment"/>
</dbReference>
<proteinExistence type="predicted"/>
<dbReference type="GeneID" id="55616945"/>
<evidence type="ECO:0000313" key="3">
    <source>
        <dbReference type="EMBL" id="QEG08708.1"/>
    </source>
</evidence>
<dbReference type="RefSeq" id="YP_009846575.1">
    <property type="nucleotide sequence ID" value="NC_048771.1"/>
</dbReference>
<dbReference type="EMBL" id="MK813939">
    <property type="protein sequence ID" value="QEG08484.1"/>
    <property type="molecule type" value="Genomic_DNA"/>
</dbReference>
<protein>
    <submittedName>
        <fullName evidence="2">Uncharacterized protein</fullName>
    </submittedName>
</protein>